<sequence>MEKRGTAILPLHYGHPPEYLYRRMVKLGGIICDLISEKFGTETLLEKMSDPFWFHSLSLAIGFDWNSSGTTTATLSALKEYYSPGKGDISIIGGKGSKMGNVRDELKNAELNGFIDDSQLPRIYSTSKKVARIDQNLLQDSYNLYLQFIILDARNRWSIIQQGLNSESRLARRYHWSWEIKNDFLNDGRSGLSGFYNNNNTLDLSSSLSENNRKGMLEVARENPQKFYFTFAKKGQITIDSFSESGTNRHKILNMDYRIDWNKMRELYEYQPSDFQSIMDFKGVGKSTLRALSYLAEVIYGESPSYEDPVKYSFALGGKDGVPKPVNTHDYDLAIEFYNEVLSGTPEKKAVMDKLSRSLSKYSAFKTGAT</sequence>
<reference evidence="1 2" key="1">
    <citation type="submission" date="2023-09" db="EMBL/GenBank/DDBJ databases">
        <authorList>
            <person name="Golyshina O.V."/>
            <person name="Lunev E.A."/>
            <person name="Bargiela R."/>
            <person name="Gaines M.C."/>
            <person name="Daum B."/>
            <person name="Bale N.J."/>
            <person name="Koenen M."/>
            <person name="Sinninghe Damst J.S."/>
            <person name="Yakimov M."/>
            <person name="Golyshin P.N."/>
        </authorList>
    </citation>
    <scope>NUCLEOTIDE SEQUENCE [LARGE SCALE GENOMIC DNA]</scope>
    <source>
        <strain evidence="1 2">M1</strain>
    </source>
</reference>
<organism evidence="1 2">
    <name type="scientific">Oxyplasma meridianum</name>
    <dbReference type="NCBI Taxonomy" id="3073602"/>
    <lineage>
        <taxon>Archaea</taxon>
        <taxon>Methanobacteriati</taxon>
        <taxon>Thermoplasmatota</taxon>
        <taxon>Thermoplasmata</taxon>
        <taxon>Thermoplasmatales</taxon>
        <taxon>Thermoplasmataceae</taxon>
        <taxon>Oxyplasma</taxon>
    </lineage>
</organism>
<dbReference type="GeneID" id="95967425"/>
<dbReference type="RefSeq" id="WP_393972090.1">
    <property type="nucleotide sequence ID" value="NZ_CP133772.1"/>
</dbReference>
<dbReference type="AlphaFoldDB" id="A0AAX4NG59"/>
<name>A0AAX4NG59_9ARCH</name>
<dbReference type="Proteomes" id="UP001451606">
    <property type="component" value="Chromosome"/>
</dbReference>
<evidence type="ECO:0000313" key="1">
    <source>
        <dbReference type="EMBL" id="WYY00138.1"/>
    </source>
</evidence>
<dbReference type="PANTHER" id="PTHR38597:SF1">
    <property type="entry name" value="BLL3834 PROTEIN"/>
    <property type="match status" value="1"/>
</dbReference>
<gene>
    <name evidence="1" type="ORF">OXIME_000694</name>
</gene>
<accession>A0AAX4NG59</accession>
<protein>
    <submittedName>
        <fullName evidence="1">DUF763 domain-containing protein</fullName>
    </submittedName>
</protein>
<evidence type="ECO:0000313" key="2">
    <source>
        <dbReference type="Proteomes" id="UP001451606"/>
    </source>
</evidence>
<dbReference type="KEGG" id="omr:OXIME_000694"/>
<dbReference type="InterPro" id="IPR008482">
    <property type="entry name" value="DUF763"/>
</dbReference>
<dbReference type="Pfam" id="PF05559">
    <property type="entry name" value="DUF763"/>
    <property type="match status" value="1"/>
</dbReference>
<dbReference type="EMBL" id="CP133772">
    <property type="protein sequence ID" value="WYY00138.1"/>
    <property type="molecule type" value="Genomic_DNA"/>
</dbReference>
<dbReference type="PANTHER" id="PTHR38597">
    <property type="entry name" value="BLL3834 PROTEIN"/>
    <property type="match status" value="1"/>
</dbReference>
<proteinExistence type="predicted"/>
<keyword evidence="2" id="KW-1185">Reference proteome</keyword>